<dbReference type="AlphaFoldDB" id="A0A9P6H3C9"/>
<dbReference type="Proteomes" id="UP000740883">
    <property type="component" value="Unassembled WGS sequence"/>
</dbReference>
<evidence type="ECO:0000259" key="1">
    <source>
        <dbReference type="SMART" id="SM00577"/>
    </source>
</evidence>
<gene>
    <name evidence="2" type="primary">TIMM50</name>
    <name evidence="2" type="ORF">NGRA_0238</name>
</gene>
<dbReference type="EMBL" id="SBJO01000008">
    <property type="protein sequence ID" value="KAF9764809.1"/>
    <property type="molecule type" value="Genomic_DNA"/>
</dbReference>
<organism evidence="2 3">
    <name type="scientific">Nosema granulosis</name>
    <dbReference type="NCBI Taxonomy" id="83296"/>
    <lineage>
        <taxon>Eukaryota</taxon>
        <taxon>Fungi</taxon>
        <taxon>Fungi incertae sedis</taxon>
        <taxon>Microsporidia</taxon>
        <taxon>Nosematidae</taxon>
        <taxon>Nosema</taxon>
    </lineage>
</organism>
<dbReference type="InterPro" id="IPR004274">
    <property type="entry name" value="FCP1_dom"/>
</dbReference>
<protein>
    <submittedName>
        <fullName evidence="2">Mitochondrial import inner membrane translocase subunit TIM50</fullName>
    </submittedName>
</protein>
<dbReference type="Pfam" id="PF03031">
    <property type="entry name" value="NIF"/>
    <property type="match status" value="1"/>
</dbReference>
<dbReference type="Gene3D" id="3.40.50.1000">
    <property type="entry name" value="HAD superfamily/HAD-like"/>
    <property type="match status" value="1"/>
</dbReference>
<accession>A0A9P6H3C9</accession>
<proteinExistence type="predicted"/>
<dbReference type="OrthoDB" id="2186648at2759"/>
<dbReference type="SMART" id="SM00577">
    <property type="entry name" value="CPDc"/>
    <property type="match status" value="1"/>
</dbReference>
<name>A0A9P6H3C9_9MICR</name>
<evidence type="ECO:0000313" key="2">
    <source>
        <dbReference type="EMBL" id="KAF9764809.1"/>
    </source>
</evidence>
<sequence length="273" mass="32663">MFEKFKTTKIYFPFFTTCIIGSIFSKMLGKKETFCLPEKKDKKRTVVLDPSSVLLEEKFSILDLDWRFYKKKYVEEFLFNTALLYEIVFITDNSLLNSDAYRSFDPYGCASYNLYCKDKKEITLSNINRDAKRLIILSNSSKEYSKELSDNIIQLKKDAKNNIFERTKSCLWNLFDVFRPPKIAENSNLLDLTDFLYTLNNSKDTREVIKKFKNKDFFESYEETRKKIFKMRNLFSSLKDYEERKKDIDEKRISFYQNSKEKLNAIRDGKYVF</sequence>
<evidence type="ECO:0000313" key="3">
    <source>
        <dbReference type="Proteomes" id="UP000740883"/>
    </source>
</evidence>
<dbReference type="InterPro" id="IPR023214">
    <property type="entry name" value="HAD_sf"/>
</dbReference>
<feature type="domain" description="FCP1 homology" evidence="1">
    <location>
        <begin position="42"/>
        <end position="162"/>
    </location>
</feature>
<keyword evidence="3" id="KW-1185">Reference proteome</keyword>
<comment type="caution">
    <text evidence="2">The sequence shown here is derived from an EMBL/GenBank/DDBJ whole genome shotgun (WGS) entry which is preliminary data.</text>
</comment>
<reference evidence="2 3" key="1">
    <citation type="journal article" date="2020" name="Genome Biol. Evol.">
        <title>Comparative genomics of strictly vertically transmitted, feminizing microsporidia endosymbionts of amphipod crustaceans.</title>
        <authorList>
            <person name="Cormier A."/>
            <person name="Chebbi M.A."/>
            <person name="Giraud I."/>
            <person name="Wattier R."/>
            <person name="Teixeira M."/>
            <person name="Gilbert C."/>
            <person name="Rigaud T."/>
            <person name="Cordaux R."/>
        </authorList>
    </citation>
    <scope>NUCLEOTIDE SEQUENCE [LARGE SCALE GENOMIC DNA]</scope>
    <source>
        <strain evidence="2 3">Ou3-Ou53</strain>
    </source>
</reference>